<evidence type="ECO:0000313" key="11">
    <source>
        <dbReference type="Proteomes" id="UP000593564"/>
    </source>
</evidence>
<comment type="subcellular location">
    <subcellularLocation>
        <location evidence="1">Endoplasmic reticulum membrane</location>
        <topology evidence="1">Single-pass membrane protein</topology>
    </subcellularLocation>
</comment>
<dbReference type="EMBL" id="JACBKZ010000006">
    <property type="protein sequence ID" value="KAF5948713.1"/>
    <property type="molecule type" value="Genomic_DNA"/>
</dbReference>
<reference evidence="10 11" key="2">
    <citation type="submission" date="2020-07" db="EMBL/GenBank/DDBJ databases">
        <title>Genome assembly of wild tea tree DASZ reveals pedigree and selection history of tea varieties.</title>
        <authorList>
            <person name="Zhang W."/>
        </authorList>
    </citation>
    <scope>NUCLEOTIDE SEQUENCE [LARGE SCALE GENOMIC DNA]</scope>
    <source>
        <strain evidence="11">cv. G240</strain>
        <tissue evidence="10">Leaf</tissue>
    </source>
</reference>
<evidence type="ECO:0000256" key="6">
    <source>
        <dbReference type="ARBA" id="ARBA00022824"/>
    </source>
</evidence>
<accession>A0A7J7H6V8</accession>
<evidence type="ECO:0000256" key="3">
    <source>
        <dbReference type="ARBA" id="ARBA00022676"/>
    </source>
</evidence>
<evidence type="ECO:0000256" key="4">
    <source>
        <dbReference type="ARBA" id="ARBA00022679"/>
    </source>
</evidence>
<keyword evidence="7 9" id="KW-1133">Transmembrane helix</keyword>
<name>A0A7J7H6V8_CAMSI</name>
<evidence type="ECO:0000313" key="10">
    <source>
        <dbReference type="EMBL" id="KAF5948713.1"/>
    </source>
</evidence>
<dbReference type="PANTHER" id="PTHR13036">
    <property type="entry name" value="BETA1,4 MANNOSYLTRANSFERASE"/>
    <property type="match status" value="1"/>
</dbReference>
<keyword evidence="8 9" id="KW-0472">Membrane</keyword>
<keyword evidence="5 9" id="KW-0812">Transmembrane</keyword>
<dbReference type="GO" id="GO:0000030">
    <property type="term" value="F:mannosyltransferase activity"/>
    <property type="evidence" value="ECO:0007669"/>
    <property type="project" value="InterPro"/>
</dbReference>
<keyword evidence="3" id="KW-0328">Glycosyltransferase</keyword>
<feature type="transmembrane region" description="Helical" evidence="9">
    <location>
        <begin position="136"/>
        <end position="156"/>
    </location>
</feature>
<dbReference type="AlphaFoldDB" id="A0A7J7H6V8"/>
<evidence type="ECO:0000256" key="1">
    <source>
        <dbReference type="ARBA" id="ARBA00004389"/>
    </source>
</evidence>
<evidence type="ECO:0000256" key="7">
    <source>
        <dbReference type="ARBA" id="ARBA00022989"/>
    </source>
</evidence>
<keyword evidence="6" id="KW-0256">Endoplasmic reticulum</keyword>
<evidence type="ECO:0000256" key="2">
    <source>
        <dbReference type="ARBA" id="ARBA00004922"/>
    </source>
</evidence>
<gene>
    <name evidence="10" type="ORF">HYC85_014670</name>
</gene>
<comment type="caution">
    <text evidence="10">The sequence shown here is derived from an EMBL/GenBank/DDBJ whole genome shotgun (WGS) entry which is preliminary data.</text>
</comment>
<keyword evidence="4" id="KW-0808">Transferase</keyword>
<proteinExistence type="predicted"/>
<protein>
    <submittedName>
        <fullName evidence="10">Uncharacterized protein</fullName>
    </submittedName>
</protein>
<evidence type="ECO:0000256" key="9">
    <source>
        <dbReference type="SAM" id="Phobius"/>
    </source>
</evidence>
<organism evidence="10 11">
    <name type="scientific">Camellia sinensis</name>
    <name type="common">Tea plant</name>
    <name type="synonym">Thea sinensis</name>
    <dbReference type="NCBI Taxonomy" id="4442"/>
    <lineage>
        <taxon>Eukaryota</taxon>
        <taxon>Viridiplantae</taxon>
        <taxon>Streptophyta</taxon>
        <taxon>Embryophyta</taxon>
        <taxon>Tracheophyta</taxon>
        <taxon>Spermatophyta</taxon>
        <taxon>Magnoliopsida</taxon>
        <taxon>eudicotyledons</taxon>
        <taxon>Gunneridae</taxon>
        <taxon>Pentapetalae</taxon>
        <taxon>asterids</taxon>
        <taxon>Ericales</taxon>
        <taxon>Theaceae</taxon>
        <taxon>Camellia</taxon>
    </lineage>
</organism>
<comment type="pathway">
    <text evidence="2">Protein modification; protein glycosylation.</text>
</comment>
<dbReference type="InterPro" id="IPR026051">
    <property type="entry name" value="ALG1-like"/>
</dbReference>
<reference evidence="11" key="1">
    <citation type="journal article" date="2020" name="Nat. Commun.">
        <title>Genome assembly of wild tea tree DASZ reveals pedigree and selection history of tea varieties.</title>
        <authorList>
            <person name="Zhang W."/>
            <person name="Zhang Y."/>
            <person name="Qiu H."/>
            <person name="Guo Y."/>
            <person name="Wan H."/>
            <person name="Zhang X."/>
            <person name="Scossa F."/>
            <person name="Alseekh S."/>
            <person name="Zhang Q."/>
            <person name="Wang P."/>
            <person name="Xu L."/>
            <person name="Schmidt M.H."/>
            <person name="Jia X."/>
            <person name="Li D."/>
            <person name="Zhu A."/>
            <person name="Guo F."/>
            <person name="Chen W."/>
            <person name="Ni D."/>
            <person name="Usadel B."/>
            <person name="Fernie A.R."/>
            <person name="Wen W."/>
        </authorList>
    </citation>
    <scope>NUCLEOTIDE SEQUENCE [LARGE SCALE GENOMIC DNA]</scope>
    <source>
        <strain evidence="11">cv. G240</strain>
    </source>
</reference>
<sequence>MCYASLKGKRPPLVKEPKGKYTAAVMCDIRVAAFINEDDSTGDKILWKEINDGKQFLYPRLLFIITDNDFLLNLHKGKGPEKEKYEEKIRKLHLKRVAFRTMWLPAEDYPFLLGRIMRTSSFGLDLPMKVVDMFGYGLPVCAVLFHTLALLPFAMWEGRREWRRADKWIKDLCLLHMAWNLKFWIGKPTNMLLKGFRDECNTLK</sequence>
<evidence type="ECO:0000256" key="8">
    <source>
        <dbReference type="ARBA" id="ARBA00023136"/>
    </source>
</evidence>
<dbReference type="PANTHER" id="PTHR13036:SF0">
    <property type="entry name" value="CHITOBIOSYLDIPHOSPHODOLICHOL BETA-MANNOSYLTRANSFERASE"/>
    <property type="match status" value="1"/>
</dbReference>
<keyword evidence="11" id="KW-1185">Reference proteome</keyword>
<evidence type="ECO:0000256" key="5">
    <source>
        <dbReference type="ARBA" id="ARBA00022692"/>
    </source>
</evidence>
<dbReference type="GO" id="GO:0005789">
    <property type="term" value="C:endoplasmic reticulum membrane"/>
    <property type="evidence" value="ECO:0007669"/>
    <property type="project" value="UniProtKB-SubCell"/>
</dbReference>
<dbReference type="Proteomes" id="UP000593564">
    <property type="component" value="Unassembled WGS sequence"/>
</dbReference>